<feature type="non-terminal residue" evidence="1">
    <location>
        <position position="74"/>
    </location>
</feature>
<dbReference type="KEGG" id="nai:NECAME_17039"/>
<keyword evidence="2" id="KW-1185">Reference proteome</keyword>
<dbReference type="EMBL" id="KI657885">
    <property type="protein sequence ID" value="ETN84691.1"/>
    <property type="molecule type" value="Genomic_DNA"/>
</dbReference>
<sequence length="74" mass="8227">MGDVGSKPTEEFVTELGKDTKVMEKQTGILPDPHEFLHFPTPPFPPNCNRLRQICERVAAGPLIYTTRSTTSPT</sequence>
<dbReference type="Proteomes" id="UP000053676">
    <property type="component" value="Unassembled WGS sequence"/>
</dbReference>
<name>W2TUC4_NECAM</name>
<evidence type="ECO:0000313" key="2">
    <source>
        <dbReference type="Proteomes" id="UP000053676"/>
    </source>
</evidence>
<organism evidence="1 2">
    <name type="scientific">Necator americanus</name>
    <name type="common">Human hookworm</name>
    <dbReference type="NCBI Taxonomy" id="51031"/>
    <lineage>
        <taxon>Eukaryota</taxon>
        <taxon>Metazoa</taxon>
        <taxon>Ecdysozoa</taxon>
        <taxon>Nematoda</taxon>
        <taxon>Chromadorea</taxon>
        <taxon>Rhabditida</taxon>
        <taxon>Rhabditina</taxon>
        <taxon>Rhabditomorpha</taxon>
        <taxon>Strongyloidea</taxon>
        <taxon>Ancylostomatidae</taxon>
        <taxon>Bunostominae</taxon>
        <taxon>Necator</taxon>
    </lineage>
</organism>
<evidence type="ECO:0000313" key="1">
    <source>
        <dbReference type="EMBL" id="ETN84691.1"/>
    </source>
</evidence>
<protein>
    <submittedName>
        <fullName evidence="1">Uncharacterized protein</fullName>
    </submittedName>
</protein>
<gene>
    <name evidence="1" type="ORF">NECAME_17039</name>
</gene>
<dbReference type="AlphaFoldDB" id="W2TUC4"/>
<reference evidence="2" key="1">
    <citation type="journal article" date="2014" name="Nat. Genet.">
        <title>Genome of the human hookworm Necator americanus.</title>
        <authorList>
            <person name="Tang Y.T."/>
            <person name="Gao X."/>
            <person name="Rosa B.A."/>
            <person name="Abubucker S."/>
            <person name="Hallsworth-Pepin K."/>
            <person name="Martin J."/>
            <person name="Tyagi R."/>
            <person name="Heizer E."/>
            <person name="Zhang X."/>
            <person name="Bhonagiri-Palsikar V."/>
            <person name="Minx P."/>
            <person name="Warren W.C."/>
            <person name="Wang Q."/>
            <person name="Zhan B."/>
            <person name="Hotez P.J."/>
            <person name="Sternberg P.W."/>
            <person name="Dougall A."/>
            <person name="Gaze S.T."/>
            <person name="Mulvenna J."/>
            <person name="Sotillo J."/>
            <person name="Ranganathan S."/>
            <person name="Rabelo E.M."/>
            <person name="Wilson R.K."/>
            <person name="Felgner P.L."/>
            <person name="Bethony J."/>
            <person name="Hawdon J.M."/>
            <person name="Gasser R.B."/>
            <person name="Loukas A."/>
            <person name="Mitreva M."/>
        </authorList>
    </citation>
    <scope>NUCLEOTIDE SEQUENCE [LARGE SCALE GENOMIC DNA]</scope>
</reference>
<proteinExistence type="predicted"/>
<accession>W2TUC4</accession>